<evidence type="ECO:0000313" key="2">
    <source>
        <dbReference type="Proteomes" id="UP001589532"/>
    </source>
</evidence>
<dbReference type="RefSeq" id="WP_344984524.1">
    <property type="nucleotide sequence ID" value="NZ_BAAAXV010000001.1"/>
</dbReference>
<protein>
    <submittedName>
        <fullName evidence="1">Uncharacterized protein</fullName>
    </submittedName>
</protein>
<organism evidence="1 2">
    <name type="scientific">Nonomuraea helvata</name>
    <dbReference type="NCBI Taxonomy" id="37484"/>
    <lineage>
        <taxon>Bacteria</taxon>
        <taxon>Bacillati</taxon>
        <taxon>Actinomycetota</taxon>
        <taxon>Actinomycetes</taxon>
        <taxon>Streptosporangiales</taxon>
        <taxon>Streptosporangiaceae</taxon>
        <taxon>Nonomuraea</taxon>
    </lineage>
</organism>
<accession>A0ABV5SGU4</accession>
<keyword evidence="2" id="KW-1185">Reference proteome</keyword>
<proteinExistence type="predicted"/>
<reference evidence="1 2" key="1">
    <citation type="submission" date="2024-09" db="EMBL/GenBank/DDBJ databases">
        <authorList>
            <person name="Sun Q."/>
            <person name="Mori K."/>
        </authorList>
    </citation>
    <scope>NUCLEOTIDE SEQUENCE [LARGE SCALE GENOMIC DNA]</scope>
    <source>
        <strain evidence="1 2">JCM 3143</strain>
    </source>
</reference>
<gene>
    <name evidence="1" type="ORF">ACFFSA_48150</name>
</gene>
<dbReference type="EMBL" id="JBHMBW010000103">
    <property type="protein sequence ID" value="MFB9630891.1"/>
    <property type="molecule type" value="Genomic_DNA"/>
</dbReference>
<comment type="caution">
    <text evidence="1">The sequence shown here is derived from an EMBL/GenBank/DDBJ whole genome shotgun (WGS) entry which is preliminary data.</text>
</comment>
<sequence length="142" mass="15420">MAPASYTDPGAWRIAMDASEAILSTGAGTRAFHGSFYLSPAGSLAGFKLRLTFPGAPEPLFWDSVSLDGGPDVRGVGRLRLGSREAVTRVSGLCVQVPFGRAGDSYLKIVLAASFSPLQLRWPRWRLRPVTLRLFSEVRPAW</sequence>
<name>A0ABV5SGU4_9ACTN</name>
<evidence type="ECO:0000313" key="1">
    <source>
        <dbReference type="EMBL" id="MFB9630891.1"/>
    </source>
</evidence>
<dbReference type="Proteomes" id="UP001589532">
    <property type="component" value="Unassembled WGS sequence"/>
</dbReference>